<dbReference type="SUPFAM" id="SSF53335">
    <property type="entry name" value="S-adenosyl-L-methionine-dependent methyltransferases"/>
    <property type="match status" value="1"/>
</dbReference>
<evidence type="ECO:0000313" key="5">
    <source>
        <dbReference type="EnsemblMetazoa" id="CJA13091b.1"/>
    </source>
</evidence>
<evidence type="ECO:0000256" key="3">
    <source>
        <dbReference type="SAM" id="MobiDB-lite"/>
    </source>
</evidence>
<dbReference type="Pfam" id="PF08241">
    <property type="entry name" value="Methyltransf_11"/>
    <property type="match status" value="1"/>
</dbReference>
<dbReference type="EnsemblMetazoa" id="CJA13091b.1">
    <property type="protein sequence ID" value="CJA13091b.1"/>
    <property type="gene ID" value="WBGene00132295"/>
</dbReference>
<dbReference type="PANTHER" id="PTHR13069">
    <property type="entry name" value="ALKYLATED DNA REPAIR PROTEIN ALKB HOMOLOG 8"/>
    <property type="match status" value="1"/>
</dbReference>
<feature type="region of interest" description="Disordered" evidence="3">
    <location>
        <begin position="1"/>
        <end position="30"/>
    </location>
</feature>
<dbReference type="InterPro" id="IPR051422">
    <property type="entry name" value="AlkB_tRNA_MeTrf/Diox"/>
</dbReference>
<evidence type="ECO:0000313" key="6">
    <source>
        <dbReference type="Proteomes" id="UP000005237"/>
    </source>
</evidence>
<dbReference type="GO" id="GO:0002098">
    <property type="term" value="P:tRNA wobble uridine modification"/>
    <property type="evidence" value="ECO:0007669"/>
    <property type="project" value="TreeGrafter"/>
</dbReference>
<dbReference type="GO" id="GO:0005634">
    <property type="term" value="C:nucleus"/>
    <property type="evidence" value="ECO:0007669"/>
    <property type="project" value="TreeGrafter"/>
</dbReference>
<proteinExistence type="predicted"/>
<dbReference type="PANTHER" id="PTHR13069:SF34">
    <property type="entry name" value="METHYLTRANSFERASE TYPE 11 DOMAIN-CONTAINING PROTEIN"/>
    <property type="match status" value="1"/>
</dbReference>
<dbReference type="InterPro" id="IPR029063">
    <property type="entry name" value="SAM-dependent_MTases_sf"/>
</dbReference>
<evidence type="ECO:0000256" key="1">
    <source>
        <dbReference type="ARBA" id="ARBA00022603"/>
    </source>
</evidence>
<organism evidence="5 6">
    <name type="scientific">Caenorhabditis japonica</name>
    <dbReference type="NCBI Taxonomy" id="281687"/>
    <lineage>
        <taxon>Eukaryota</taxon>
        <taxon>Metazoa</taxon>
        <taxon>Ecdysozoa</taxon>
        <taxon>Nematoda</taxon>
        <taxon>Chromadorea</taxon>
        <taxon>Rhabditida</taxon>
        <taxon>Rhabditina</taxon>
        <taxon>Rhabditomorpha</taxon>
        <taxon>Rhabditoidea</taxon>
        <taxon>Rhabditidae</taxon>
        <taxon>Peloderinae</taxon>
        <taxon>Caenorhabditis</taxon>
    </lineage>
</organism>
<dbReference type="Gene3D" id="3.40.50.150">
    <property type="entry name" value="Vaccinia Virus protein VP39"/>
    <property type="match status" value="2"/>
</dbReference>
<feature type="domain" description="Methyltransferase type 11" evidence="4">
    <location>
        <begin position="58"/>
        <end position="146"/>
    </location>
</feature>
<reference evidence="5" key="2">
    <citation type="submission" date="2022-06" db="UniProtKB">
        <authorList>
            <consortium name="EnsemblMetazoa"/>
        </authorList>
    </citation>
    <scope>IDENTIFICATION</scope>
    <source>
        <strain evidence="5">DF5081</strain>
    </source>
</reference>
<dbReference type="GO" id="GO:0000049">
    <property type="term" value="F:tRNA binding"/>
    <property type="evidence" value="ECO:0007669"/>
    <property type="project" value="TreeGrafter"/>
</dbReference>
<sequence length="379" mass="42141">MFCRKTPESSRNNISITRPGDNGDNGATDTATNKATTLRIWPGVRKFVDKQANGSVILDVGCGEAKYTSTKCHVIGFDTCPEILFSNKKIDIDLCLANALSIPIRDASVDAILNVSVIHHLSTPARRRQALQECCRCLRVGGQMMIYAWAFEQPNGKFASQDILVPWNMHETMIGGRFPKVKFHLNTTKEHRVISASIPVNITENSTSFKWYNEVLNKLSIPTLMASLTKQFSYFSKQCSTPVNGYSYANVQSTSTSGTDGSDKHLPFAVPQYLPTKSSIISGIRRWSPRLGKRLASLAVPVEEQFGEELARTIMRESITEAVATFREVTFYRFYHVFKEGELASFVNSIDELSVVSASFEHGNWCVVAEKVPSSCVKS</sequence>
<keyword evidence="6" id="KW-1185">Reference proteome</keyword>
<dbReference type="Proteomes" id="UP000005237">
    <property type="component" value="Unassembled WGS sequence"/>
</dbReference>
<keyword evidence="2" id="KW-0808">Transferase</keyword>
<evidence type="ECO:0000259" key="4">
    <source>
        <dbReference type="Pfam" id="PF08241"/>
    </source>
</evidence>
<dbReference type="GO" id="GO:0106335">
    <property type="term" value="F:tRNA (5-carboxymethyluridine(34)-5-O)-methyltransferase activity"/>
    <property type="evidence" value="ECO:0007669"/>
    <property type="project" value="TreeGrafter"/>
</dbReference>
<protein>
    <submittedName>
        <fullName evidence="5">Methyltransf_11 domain-containing protein</fullName>
    </submittedName>
</protein>
<evidence type="ECO:0000256" key="2">
    <source>
        <dbReference type="ARBA" id="ARBA00022679"/>
    </source>
</evidence>
<dbReference type="OMA" id="NHVEELH"/>
<dbReference type="CDD" id="cd02440">
    <property type="entry name" value="AdoMet_MTases"/>
    <property type="match status" value="1"/>
</dbReference>
<dbReference type="AlphaFoldDB" id="A0A8R1HVJ1"/>
<reference evidence="6" key="1">
    <citation type="submission" date="2010-08" db="EMBL/GenBank/DDBJ databases">
        <authorList>
            <consortium name="Caenorhabditis japonica Sequencing Consortium"/>
            <person name="Wilson R.K."/>
        </authorList>
    </citation>
    <scope>NUCLEOTIDE SEQUENCE [LARGE SCALE GENOMIC DNA]</scope>
    <source>
        <strain evidence="6">DF5081</strain>
    </source>
</reference>
<accession>A0A8R1HVJ1</accession>
<dbReference type="InterPro" id="IPR013216">
    <property type="entry name" value="Methyltransf_11"/>
</dbReference>
<dbReference type="GO" id="GO:0030488">
    <property type="term" value="P:tRNA methylation"/>
    <property type="evidence" value="ECO:0007669"/>
    <property type="project" value="TreeGrafter"/>
</dbReference>
<dbReference type="GO" id="GO:0005737">
    <property type="term" value="C:cytoplasm"/>
    <property type="evidence" value="ECO:0007669"/>
    <property type="project" value="TreeGrafter"/>
</dbReference>
<name>A0A8R1HVJ1_CAEJA</name>
<dbReference type="GO" id="GO:0008757">
    <property type="term" value="F:S-adenosylmethionine-dependent methyltransferase activity"/>
    <property type="evidence" value="ECO:0007669"/>
    <property type="project" value="InterPro"/>
</dbReference>
<keyword evidence="1" id="KW-0489">Methyltransferase</keyword>